<proteinExistence type="predicted"/>
<evidence type="ECO:0000313" key="3">
    <source>
        <dbReference type="EMBL" id="KAK7104761.1"/>
    </source>
</evidence>
<protein>
    <submittedName>
        <fullName evidence="3">Uncharacterized protein</fullName>
    </submittedName>
</protein>
<reference evidence="3 4" key="1">
    <citation type="submission" date="2024-02" db="EMBL/GenBank/DDBJ databases">
        <title>Chromosome-scale genome assembly of the rough periwinkle Littorina saxatilis.</title>
        <authorList>
            <person name="De Jode A."/>
            <person name="Faria R."/>
            <person name="Formenti G."/>
            <person name="Sims Y."/>
            <person name="Smith T.P."/>
            <person name="Tracey A."/>
            <person name="Wood J.M.D."/>
            <person name="Zagrodzka Z.B."/>
            <person name="Johannesson K."/>
            <person name="Butlin R.K."/>
            <person name="Leder E.H."/>
        </authorList>
    </citation>
    <scope>NUCLEOTIDE SEQUENCE [LARGE SCALE GENOMIC DNA]</scope>
    <source>
        <strain evidence="3">Snail1</strain>
        <tissue evidence="3">Muscle</tissue>
    </source>
</reference>
<keyword evidence="2" id="KW-0472">Membrane</keyword>
<sequence length="183" mass="20158">MQVNHTHYLFGYIFLAWTILVYFISAIKAVRDRKKIKAQIAARRSGVVQRKNPMRSIRIYHDKEREKRLKGIPSTNCFAITRASADGMWLASTPNPNLNAPKAPSQVNVRASIAPSESTTVDCRRSHSIDFGSSHESLVSDGNNESMSNGETSQADPSSLMHNSLPVLPGETGASHPGIENQL</sequence>
<dbReference type="AlphaFoldDB" id="A0AAN9GDZ9"/>
<feature type="region of interest" description="Disordered" evidence="1">
    <location>
        <begin position="117"/>
        <end position="183"/>
    </location>
</feature>
<evidence type="ECO:0000256" key="2">
    <source>
        <dbReference type="SAM" id="Phobius"/>
    </source>
</evidence>
<evidence type="ECO:0000313" key="4">
    <source>
        <dbReference type="Proteomes" id="UP001374579"/>
    </source>
</evidence>
<accession>A0AAN9GDZ9</accession>
<feature type="transmembrane region" description="Helical" evidence="2">
    <location>
        <begin position="6"/>
        <end position="27"/>
    </location>
</feature>
<name>A0AAN9GDZ9_9CAEN</name>
<feature type="compositionally biased region" description="Polar residues" evidence="1">
    <location>
        <begin position="134"/>
        <end position="162"/>
    </location>
</feature>
<evidence type="ECO:0000256" key="1">
    <source>
        <dbReference type="SAM" id="MobiDB-lite"/>
    </source>
</evidence>
<organism evidence="3 4">
    <name type="scientific">Littorina saxatilis</name>
    <dbReference type="NCBI Taxonomy" id="31220"/>
    <lineage>
        <taxon>Eukaryota</taxon>
        <taxon>Metazoa</taxon>
        <taxon>Spiralia</taxon>
        <taxon>Lophotrochozoa</taxon>
        <taxon>Mollusca</taxon>
        <taxon>Gastropoda</taxon>
        <taxon>Caenogastropoda</taxon>
        <taxon>Littorinimorpha</taxon>
        <taxon>Littorinoidea</taxon>
        <taxon>Littorinidae</taxon>
        <taxon>Littorina</taxon>
    </lineage>
</organism>
<dbReference type="EMBL" id="JBAMIC010000008">
    <property type="protein sequence ID" value="KAK7104761.1"/>
    <property type="molecule type" value="Genomic_DNA"/>
</dbReference>
<keyword evidence="2" id="KW-1133">Transmembrane helix</keyword>
<gene>
    <name evidence="3" type="ORF">V1264_019425</name>
</gene>
<keyword evidence="4" id="KW-1185">Reference proteome</keyword>
<dbReference type="Proteomes" id="UP001374579">
    <property type="component" value="Unassembled WGS sequence"/>
</dbReference>
<comment type="caution">
    <text evidence="3">The sequence shown here is derived from an EMBL/GenBank/DDBJ whole genome shotgun (WGS) entry which is preliminary data.</text>
</comment>
<keyword evidence="2" id="KW-0812">Transmembrane</keyword>